<keyword evidence="2" id="KW-0472">Membrane</keyword>
<feature type="transmembrane region" description="Helical" evidence="2">
    <location>
        <begin position="372"/>
        <end position="391"/>
    </location>
</feature>
<feature type="transmembrane region" description="Helical" evidence="2">
    <location>
        <begin position="212"/>
        <end position="231"/>
    </location>
</feature>
<evidence type="ECO:0000259" key="3">
    <source>
        <dbReference type="Pfam" id="PF19830"/>
    </source>
</evidence>
<feature type="transmembrane region" description="Helical" evidence="2">
    <location>
        <begin position="268"/>
        <end position="292"/>
    </location>
</feature>
<feature type="compositionally biased region" description="Low complexity" evidence="1">
    <location>
        <begin position="17"/>
        <end position="39"/>
    </location>
</feature>
<gene>
    <name evidence="4" type="ORF">IBL26_17720</name>
</gene>
<dbReference type="Pfam" id="PF19830">
    <property type="entry name" value="DUF6311"/>
    <property type="match status" value="1"/>
</dbReference>
<keyword evidence="5" id="KW-1185">Reference proteome</keyword>
<feature type="transmembrane region" description="Helical" evidence="2">
    <location>
        <begin position="237"/>
        <end position="256"/>
    </location>
</feature>
<feature type="transmembrane region" description="Helical" evidence="2">
    <location>
        <begin position="304"/>
        <end position="324"/>
    </location>
</feature>
<feature type="transmembrane region" description="Helical" evidence="2">
    <location>
        <begin position="83"/>
        <end position="101"/>
    </location>
</feature>
<accession>A0ABR7RQS6</accession>
<evidence type="ECO:0000256" key="2">
    <source>
        <dbReference type="SAM" id="Phobius"/>
    </source>
</evidence>
<evidence type="ECO:0000313" key="5">
    <source>
        <dbReference type="Proteomes" id="UP000626026"/>
    </source>
</evidence>
<dbReference type="RefSeq" id="WP_187785845.1">
    <property type="nucleotide sequence ID" value="NZ_JACTVA010000037.1"/>
</dbReference>
<protein>
    <recommendedName>
        <fullName evidence="3">DUF6311 domain-containing protein</fullName>
    </recommendedName>
</protein>
<feature type="region of interest" description="Disordered" evidence="1">
    <location>
        <begin position="1"/>
        <end position="39"/>
    </location>
</feature>
<evidence type="ECO:0000313" key="4">
    <source>
        <dbReference type="EMBL" id="MBC9208693.1"/>
    </source>
</evidence>
<feature type="transmembrane region" description="Helical" evidence="2">
    <location>
        <begin position="449"/>
        <end position="466"/>
    </location>
</feature>
<reference evidence="4 5" key="1">
    <citation type="journal article" date="2013" name="Int. J. Syst. Evol. Microbiol.">
        <title>Roseomonas aerophila sp. nov., isolated from air.</title>
        <authorList>
            <person name="Kim S.J."/>
            <person name="Weon H.Y."/>
            <person name="Ahn J.H."/>
            <person name="Hong S.B."/>
            <person name="Seok S.J."/>
            <person name="Whang K.S."/>
            <person name="Kwon S.W."/>
        </authorList>
    </citation>
    <scope>NUCLEOTIDE SEQUENCE [LARGE SCALE GENOMIC DNA]</scope>
    <source>
        <strain evidence="4 5">NBRC 108923</strain>
    </source>
</reference>
<dbReference type="InterPro" id="IPR046278">
    <property type="entry name" value="DUF6311"/>
</dbReference>
<keyword evidence="2" id="KW-1133">Transmembrane helix</keyword>
<feature type="transmembrane region" description="Helical" evidence="2">
    <location>
        <begin position="336"/>
        <end position="357"/>
    </location>
</feature>
<feature type="domain" description="DUF6311" evidence="3">
    <location>
        <begin position="91"/>
        <end position="489"/>
    </location>
</feature>
<feature type="transmembrane region" description="Helical" evidence="2">
    <location>
        <begin position="181"/>
        <end position="200"/>
    </location>
</feature>
<organism evidence="4 5">
    <name type="scientific">Teichococcus aerophilus</name>
    <dbReference type="NCBI Taxonomy" id="1224513"/>
    <lineage>
        <taxon>Bacteria</taxon>
        <taxon>Pseudomonadati</taxon>
        <taxon>Pseudomonadota</taxon>
        <taxon>Alphaproteobacteria</taxon>
        <taxon>Acetobacterales</taxon>
        <taxon>Roseomonadaceae</taxon>
        <taxon>Roseomonas</taxon>
    </lineage>
</organism>
<sequence length="757" mass="78590">MTTKDTPIPAIPTGSVAPSTPTAITGGPPAAIPASPNPTSGIGTTAAGATLALGRGTTGSIGTNGVTAGGPTGGAGAARRGRLEAYGIGLLLGLLMVGWLLPAEVLSGQGGLWRSAGVDLSQNLSGHLAYQSGPWHWPLLVSGNLFPPHGLSIAMTDSNPLLSLVARIVVAPLAGHPVNLFGAWIALCWLLQPVAAIYAVRGFTPPALPRGRALAIAAAAAAMALLWPTLLHRLGHTNLLAHFCLLAALGLAARALRDGTPLRFWPGFALLAATILIHPYLFLFAGAVLAAPVLRPQPGGWRGLLRPGATFLAMLVLPVLLHRLLSGTSGGADRGYGFYSMNLLSPLWPQVSGLFGADLPVLDATGGQYEGFNYLGAGTLLLVLLALILGWRRGWLGGWRRWAPLLAVLASLTAVAVTPRLYAGPWLILPLPAWPWDQVFGIVRASGRVFWPVGYALLLGAIALLGTRLPLRALAPALALAVALQAADAAPLLGEVRNRLAQGDAGLTPLPTLPPGTTLLRTALACPATAADTTLAERLRLAAVQQGAALAEIRASRQPRWFNCETALTDALETPLAPGETRLLLGPAIALLRPAALGPGATCVRQPNAGADAVFCATTPHLPGTPLPATAPLPRLGAAPVLASSWKPDAHGLPWSEGPRATLLFTTTAPRLRLTLDGIGRRPGEARDITLRIQDAPPLTLSLPDLQPTEILLPIPDPTRPVRVAIDIFRPIDPTRRALAAPVDRAGVRLRAISGVD</sequence>
<dbReference type="EMBL" id="JACTVA010000037">
    <property type="protein sequence ID" value="MBC9208693.1"/>
    <property type="molecule type" value="Genomic_DNA"/>
</dbReference>
<dbReference type="Proteomes" id="UP000626026">
    <property type="component" value="Unassembled WGS sequence"/>
</dbReference>
<name>A0ABR7RQS6_9PROT</name>
<keyword evidence="2" id="KW-0812">Transmembrane</keyword>
<comment type="caution">
    <text evidence="4">The sequence shown here is derived from an EMBL/GenBank/DDBJ whole genome shotgun (WGS) entry which is preliminary data.</text>
</comment>
<evidence type="ECO:0000256" key="1">
    <source>
        <dbReference type="SAM" id="MobiDB-lite"/>
    </source>
</evidence>
<proteinExistence type="predicted"/>